<keyword evidence="8 10" id="KW-0472">Membrane</keyword>
<protein>
    <recommendedName>
        <fullName evidence="9">Citrate transport protein</fullName>
    </recommendedName>
</protein>
<keyword evidence="5" id="KW-0677">Repeat</keyword>
<dbReference type="Pfam" id="PF00153">
    <property type="entry name" value="Mito_carr"/>
    <property type="match status" value="3"/>
</dbReference>
<evidence type="ECO:0000256" key="10">
    <source>
        <dbReference type="PROSITE-ProRule" id="PRU00282"/>
    </source>
</evidence>
<evidence type="ECO:0000256" key="9">
    <source>
        <dbReference type="ARBA" id="ARBA00042640"/>
    </source>
</evidence>
<keyword evidence="6" id="KW-1133">Transmembrane helix</keyword>
<dbReference type="GO" id="GO:0071913">
    <property type="term" value="F:citrate secondary active transmembrane transporter activity"/>
    <property type="evidence" value="ECO:0007669"/>
    <property type="project" value="TreeGrafter"/>
</dbReference>
<keyword evidence="3 11" id="KW-0813">Transport</keyword>
<keyword evidence="12" id="KW-1185">Reference proteome</keyword>
<dbReference type="AlphaFoldDB" id="A0A6I8V2G6"/>
<evidence type="ECO:0000256" key="8">
    <source>
        <dbReference type="ARBA" id="ARBA00023136"/>
    </source>
</evidence>
<dbReference type="InParanoid" id="A0A6I8V2G6"/>
<gene>
    <name evidence="13" type="primary">LOC6897052</name>
</gene>
<evidence type="ECO:0000256" key="3">
    <source>
        <dbReference type="ARBA" id="ARBA00022448"/>
    </source>
</evidence>
<evidence type="ECO:0000256" key="1">
    <source>
        <dbReference type="ARBA" id="ARBA00004225"/>
    </source>
</evidence>
<dbReference type="GO" id="GO:0006843">
    <property type="term" value="P:mitochondrial citrate transmembrane transport"/>
    <property type="evidence" value="ECO:0007669"/>
    <property type="project" value="TreeGrafter"/>
</dbReference>
<dbReference type="PROSITE" id="PS50920">
    <property type="entry name" value="SOLCAR"/>
    <property type="match status" value="3"/>
</dbReference>
<feature type="repeat" description="Solcar" evidence="10">
    <location>
        <begin position="117"/>
        <end position="202"/>
    </location>
</feature>
<proteinExistence type="inferred from homology"/>
<evidence type="ECO:0000256" key="6">
    <source>
        <dbReference type="ARBA" id="ARBA00022989"/>
    </source>
</evidence>
<dbReference type="Proteomes" id="UP000001819">
    <property type="component" value="Chromosome 2"/>
</dbReference>
<feature type="repeat" description="Solcar" evidence="10">
    <location>
        <begin position="17"/>
        <end position="105"/>
    </location>
</feature>
<dbReference type="FunFam" id="1.50.40.10:FF:000007">
    <property type="entry name" value="Mitochondrial tricarboxylate transport protein-like"/>
    <property type="match status" value="1"/>
</dbReference>
<evidence type="ECO:0000313" key="13">
    <source>
        <dbReference type="RefSeq" id="XP_002137236.2"/>
    </source>
</evidence>
<dbReference type="PANTHER" id="PTHR45788">
    <property type="entry name" value="SUCCINATE/FUMARATE MITOCHONDRIAL TRANSPORTER-RELATED"/>
    <property type="match status" value="1"/>
</dbReference>
<dbReference type="InterPro" id="IPR049563">
    <property type="entry name" value="TXTP-like"/>
</dbReference>
<organism evidence="12 13">
    <name type="scientific">Drosophila pseudoobscura pseudoobscura</name>
    <name type="common">Fruit fly</name>
    <dbReference type="NCBI Taxonomy" id="46245"/>
    <lineage>
        <taxon>Eukaryota</taxon>
        <taxon>Metazoa</taxon>
        <taxon>Ecdysozoa</taxon>
        <taxon>Arthropoda</taxon>
        <taxon>Hexapoda</taxon>
        <taxon>Insecta</taxon>
        <taxon>Pterygota</taxon>
        <taxon>Neoptera</taxon>
        <taxon>Endopterygota</taxon>
        <taxon>Diptera</taxon>
        <taxon>Brachycera</taxon>
        <taxon>Muscomorpha</taxon>
        <taxon>Ephydroidea</taxon>
        <taxon>Drosophilidae</taxon>
        <taxon>Drosophila</taxon>
        <taxon>Sophophora</taxon>
    </lineage>
</organism>
<dbReference type="SUPFAM" id="SSF103506">
    <property type="entry name" value="Mitochondrial carrier"/>
    <property type="match status" value="1"/>
</dbReference>
<comment type="similarity">
    <text evidence="2 11">Belongs to the mitochondrial carrier (TC 2.A.29) family.</text>
</comment>
<reference evidence="13" key="2">
    <citation type="submission" date="2025-08" db="UniProtKB">
        <authorList>
            <consortium name="RefSeq"/>
        </authorList>
    </citation>
    <scope>IDENTIFICATION</scope>
    <source>
        <strain evidence="13">MV-25-SWS-2005</strain>
        <tissue evidence="13">Whole body</tissue>
    </source>
</reference>
<evidence type="ECO:0000256" key="7">
    <source>
        <dbReference type="ARBA" id="ARBA00023128"/>
    </source>
</evidence>
<dbReference type="PANTHER" id="PTHR45788:SF4">
    <property type="entry name" value="TRICARBOXYLATE TRANSPORT PROTEIN, MITOCHONDRIAL"/>
    <property type="match status" value="1"/>
</dbReference>
<keyword evidence="4 10" id="KW-0812">Transmembrane</keyword>
<dbReference type="KEGG" id="dpo:6897052"/>
<evidence type="ECO:0000256" key="4">
    <source>
        <dbReference type="ARBA" id="ARBA00022692"/>
    </source>
</evidence>
<sequence>MQSPVPVPVLVAASSGEKGLKGIVAGGITGGLEILITYPTEFVKTQLQLDEKGEMKKFNGIADCVKKTVKQNGFSGLYRGLSVLLLGSIPKSAARFGAFEFFSNKMRDESGELPMTRRFFCGMLAGMTEAVVAVTPMETIKVRFINDQRSAKPKFKGLFHGVGQIVKSDGIGGIYKGLPATVMKQGSNQAIRFFVLFSLKDLYTGRDKTKTVPKPLVGVFGAIAGAASVFGNNPLDVVKTRMQSLDSARYKNTLDCAIQVLRQEGPMAFYKGTVPRLGRVCLDVAITFMIYDTIMDVFNLFWK</sequence>
<evidence type="ECO:0000256" key="2">
    <source>
        <dbReference type="ARBA" id="ARBA00006375"/>
    </source>
</evidence>
<dbReference type="GO" id="GO:0031966">
    <property type="term" value="C:mitochondrial membrane"/>
    <property type="evidence" value="ECO:0007669"/>
    <property type="project" value="UniProtKB-SubCell"/>
</dbReference>
<feature type="repeat" description="Solcar" evidence="10">
    <location>
        <begin position="212"/>
        <end position="297"/>
    </location>
</feature>
<accession>A0A6I8V2G6</accession>
<dbReference type="InterPro" id="IPR018108">
    <property type="entry name" value="MCP_transmembrane"/>
</dbReference>
<reference evidence="12" key="1">
    <citation type="submission" date="2024-06" db="UniProtKB">
        <authorList>
            <consortium name="RefSeq"/>
        </authorList>
    </citation>
    <scope>NUCLEOTIDE SEQUENCE [LARGE SCALE GENOMIC DNA]</scope>
    <source>
        <strain evidence="12">MV2-25</strain>
    </source>
</reference>
<evidence type="ECO:0000313" key="12">
    <source>
        <dbReference type="Proteomes" id="UP000001819"/>
    </source>
</evidence>
<dbReference type="InterPro" id="IPR023395">
    <property type="entry name" value="MCP_dom_sf"/>
</dbReference>
<name>A0A6I8V2G6_DROPS</name>
<evidence type="ECO:0000256" key="5">
    <source>
        <dbReference type="ARBA" id="ARBA00022737"/>
    </source>
</evidence>
<dbReference type="RefSeq" id="XP_002137236.2">
    <property type="nucleotide sequence ID" value="XM_002137200.3"/>
</dbReference>
<dbReference type="Gene3D" id="1.50.40.10">
    <property type="entry name" value="Mitochondrial carrier domain"/>
    <property type="match status" value="1"/>
</dbReference>
<comment type="subcellular location">
    <subcellularLocation>
        <location evidence="1">Mitochondrion membrane</location>
        <topology evidence="1">Multi-pass membrane protein</topology>
    </subcellularLocation>
</comment>
<keyword evidence="7" id="KW-0496">Mitochondrion</keyword>
<evidence type="ECO:0000256" key="11">
    <source>
        <dbReference type="RuleBase" id="RU000488"/>
    </source>
</evidence>